<evidence type="ECO:0000313" key="4">
    <source>
        <dbReference type="Proteomes" id="UP001057375"/>
    </source>
</evidence>
<dbReference type="Proteomes" id="UP001057375">
    <property type="component" value="Unassembled WGS sequence"/>
</dbReference>
<reference evidence="3" key="1">
    <citation type="submission" date="2022-03" db="EMBL/GenBank/DDBJ databases">
        <title>Draft genome sequence of Aduncisulcus paluster, a free-living microaerophilic Fornicata.</title>
        <authorList>
            <person name="Yuyama I."/>
            <person name="Kume K."/>
            <person name="Tamura T."/>
            <person name="Inagaki Y."/>
            <person name="Hashimoto T."/>
        </authorList>
    </citation>
    <scope>NUCLEOTIDE SEQUENCE</scope>
    <source>
        <strain evidence="3">NY0171</strain>
    </source>
</reference>
<dbReference type="CDD" id="cd00590">
    <property type="entry name" value="RRM_SF"/>
    <property type="match status" value="1"/>
</dbReference>
<feature type="compositionally biased region" description="Basic and acidic residues" evidence="1">
    <location>
        <begin position="130"/>
        <end position="139"/>
    </location>
</feature>
<dbReference type="InterPro" id="IPR000504">
    <property type="entry name" value="RRM_dom"/>
</dbReference>
<dbReference type="Pfam" id="PF00076">
    <property type="entry name" value="RRM_1"/>
    <property type="match status" value="1"/>
</dbReference>
<proteinExistence type="predicted"/>
<sequence length="292" mass="33648">MRRYHRPIQHLPTHINAEEAEKKKYLFVDILNLPPRITEYHIELLFKPWADILSCSIHKKSLGYRRTATVSFADQERGCLAVHHMDGIKLDQELKLVPYFRINGKRKQVMIRVVDPKAQKGADSVEIETSDEKDIKKEEDESEDSEEEEKSSSVPGKEKKNHRLEDNKSLFGSLISDGKTGPTDDSFEMLPNTWKKGLLYRENSDIPTKYCVIANIAPPEASYVLLDKICSYLSEKIQEELKIDIKWDIVGVIDGICCVACECKNTKESYKLYKFLHQTEILKRVVLCGFII</sequence>
<evidence type="ECO:0000256" key="1">
    <source>
        <dbReference type="SAM" id="MobiDB-lite"/>
    </source>
</evidence>
<comment type="caution">
    <text evidence="3">The sequence shown here is derived from an EMBL/GenBank/DDBJ whole genome shotgun (WGS) entry which is preliminary data.</text>
</comment>
<accession>A0ABQ5JVZ5</accession>
<keyword evidence="4" id="KW-1185">Reference proteome</keyword>
<evidence type="ECO:0000313" key="3">
    <source>
        <dbReference type="EMBL" id="GKT14170.1"/>
    </source>
</evidence>
<dbReference type="InterPro" id="IPR012677">
    <property type="entry name" value="Nucleotide-bd_a/b_plait_sf"/>
</dbReference>
<feature type="region of interest" description="Disordered" evidence="1">
    <location>
        <begin position="121"/>
        <end position="162"/>
    </location>
</feature>
<feature type="domain" description="RRM" evidence="2">
    <location>
        <begin position="32"/>
        <end position="92"/>
    </location>
</feature>
<name>A0ABQ5JVZ5_9EUKA</name>
<protein>
    <recommendedName>
        <fullName evidence="2">RRM domain-containing protein</fullName>
    </recommendedName>
</protein>
<dbReference type="InterPro" id="IPR035979">
    <property type="entry name" value="RBD_domain_sf"/>
</dbReference>
<dbReference type="EMBL" id="BQXS01011568">
    <property type="protein sequence ID" value="GKT14170.1"/>
    <property type="molecule type" value="Genomic_DNA"/>
</dbReference>
<organism evidence="3 4">
    <name type="scientific">Aduncisulcus paluster</name>
    <dbReference type="NCBI Taxonomy" id="2918883"/>
    <lineage>
        <taxon>Eukaryota</taxon>
        <taxon>Metamonada</taxon>
        <taxon>Carpediemonas-like organisms</taxon>
        <taxon>Aduncisulcus</taxon>
    </lineage>
</organism>
<dbReference type="SUPFAM" id="SSF54928">
    <property type="entry name" value="RNA-binding domain, RBD"/>
    <property type="match status" value="1"/>
</dbReference>
<feature type="compositionally biased region" description="Acidic residues" evidence="1">
    <location>
        <begin position="140"/>
        <end position="149"/>
    </location>
</feature>
<evidence type="ECO:0000259" key="2">
    <source>
        <dbReference type="Pfam" id="PF00076"/>
    </source>
</evidence>
<gene>
    <name evidence="3" type="ORF">ADUPG1_010430</name>
</gene>
<dbReference type="Gene3D" id="3.30.70.330">
    <property type="match status" value="1"/>
</dbReference>